<keyword evidence="4 6" id="KW-0472">Membrane</keyword>
<organism evidence="8 9">
    <name type="scientific">Microthyrium microscopicum</name>
    <dbReference type="NCBI Taxonomy" id="703497"/>
    <lineage>
        <taxon>Eukaryota</taxon>
        <taxon>Fungi</taxon>
        <taxon>Dikarya</taxon>
        <taxon>Ascomycota</taxon>
        <taxon>Pezizomycotina</taxon>
        <taxon>Dothideomycetes</taxon>
        <taxon>Dothideomycetes incertae sedis</taxon>
        <taxon>Microthyriales</taxon>
        <taxon>Microthyriaceae</taxon>
        <taxon>Microthyrium</taxon>
    </lineage>
</organism>
<feature type="transmembrane region" description="Helical" evidence="6">
    <location>
        <begin position="410"/>
        <end position="428"/>
    </location>
</feature>
<dbReference type="GO" id="GO:0016020">
    <property type="term" value="C:membrane"/>
    <property type="evidence" value="ECO:0007669"/>
    <property type="project" value="UniProtKB-SubCell"/>
</dbReference>
<dbReference type="Proteomes" id="UP000799302">
    <property type="component" value="Unassembled WGS sequence"/>
</dbReference>
<dbReference type="GO" id="GO:0055085">
    <property type="term" value="P:transmembrane transport"/>
    <property type="evidence" value="ECO:0007669"/>
    <property type="project" value="InterPro"/>
</dbReference>
<dbReference type="AlphaFoldDB" id="A0A6A6TUR5"/>
<evidence type="ECO:0000256" key="4">
    <source>
        <dbReference type="ARBA" id="ARBA00023136"/>
    </source>
</evidence>
<gene>
    <name evidence="8" type="ORF">BT63DRAFT_484508</name>
</gene>
<accession>A0A6A6TUR5</accession>
<dbReference type="CDD" id="cd07042">
    <property type="entry name" value="STAS_SulP_like_sulfate_transporter"/>
    <property type="match status" value="1"/>
</dbReference>
<feature type="region of interest" description="Disordered" evidence="5">
    <location>
        <begin position="606"/>
        <end position="626"/>
    </location>
</feature>
<evidence type="ECO:0000256" key="5">
    <source>
        <dbReference type="SAM" id="MobiDB-lite"/>
    </source>
</evidence>
<feature type="transmembrane region" description="Helical" evidence="6">
    <location>
        <begin position="334"/>
        <end position="355"/>
    </location>
</feature>
<evidence type="ECO:0000256" key="2">
    <source>
        <dbReference type="ARBA" id="ARBA00022692"/>
    </source>
</evidence>
<dbReference type="Gene3D" id="3.30.750.24">
    <property type="entry name" value="STAS domain"/>
    <property type="match status" value="1"/>
</dbReference>
<dbReference type="InterPro" id="IPR002645">
    <property type="entry name" value="STAS_dom"/>
</dbReference>
<feature type="transmembrane region" description="Helical" evidence="6">
    <location>
        <begin position="244"/>
        <end position="263"/>
    </location>
</feature>
<feature type="transmembrane region" description="Helical" evidence="6">
    <location>
        <begin position="464"/>
        <end position="481"/>
    </location>
</feature>
<dbReference type="PROSITE" id="PS50801">
    <property type="entry name" value="STAS"/>
    <property type="match status" value="1"/>
</dbReference>
<feature type="transmembrane region" description="Helical" evidence="6">
    <location>
        <begin position="283"/>
        <end position="304"/>
    </location>
</feature>
<feature type="domain" description="STAS" evidence="7">
    <location>
        <begin position="563"/>
        <end position="692"/>
    </location>
</feature>
<feature type="transmembrane region" description="Helical" evidence="6">
    <location>
        <begin position="83"/>
        <end position="101"/>
    </location>
</feature>
<feature type="transmembrane region" description="Helical" evidence="6">
    <location>
        <begin position="113"/>
        <end position="132"/>
    </location>
</feature>
<dbReference type="NCBIfam" id="TIGR00815">
    <property type="entry name" value="sulP"/>
    <property type="match status" value="1"/>
</dbReference>
<dbReference type="PANTHER" id="PTHR11814">
    <property type="entry name" value="SULFATE TRANSPORTER"/>
    <property type="match status" value="1"/>
</dbReference>
<dbReference type="Pfam" id="PF00916">
    <property type="entry name" value="Sulfate_transp"/>
    <property type="match status" value="1"/>
</dbReference>
<keyword evidence="2 6" id="KW-0812">Transmembrane</keyword>
<keyword evidence="9" id="KW-1185">Reference proteome</keyword>
<dbReference type="Pfam" id="PF01740">
    <property type="entry name" value="STAS"/>
    <property type="match status" value="1"/>
</dbReference>
<protein>
    <submittedName>
        <fullName evidence="8">Sulfate permease</fullName>
    </submittedName>
</protein>
<dbReference type="OrthoDB" id="3909845at2759"/>
<proteinExistence type="predicted"/>
<reference evidence="8" key="1">
    <citation type="journal article" date="2020" name="Stud. Mycol.">
        <title>101 Dothideomycetes genomes: a test case for predicting lifestyles and emergence of pathogens.</title>
        <authorList>
            <person name="Haridas S."/>
            <person name="Albert R."/>
            <person name="Binder M."/>
            <person name="Bloem J."/>
            <person name="Labutti K."/>
            <person name="Salamov A."/>
            <person name="Andreopoulos B."/>
            <person name="Baker S."/>
            <person name="Barry K."/>
            <person name="Bills G."/>
            <person name="Bluhm B."/>
            <person name="Cannon C."/>
            <person name="Castanera R."/>
            <person name="Culley D."/>
            <person name="Daum C."/>
            <person name="Ezra D."/>
            <person name="Gonzalez J."/>
            <person name="Henrissat B."/>
            <person name="Kuo A."/>
            <person name="Liang C."/>
            <person name="Lipzen A."/>
            <person name="Lutzoni F."/>
            <person name="Magnuson J."/>
            <person name="Mondo S."/>
            <person name="Nolan M."/>
            <person name="Ohm R."/>
            <person name="Pangilinan J."/>
            <person name="Park H.-J."/>
            <person name="Ramirez L."/>
            <person name="Alfaro M."/>
            <person name="Sun H."/>
            <person name="Tritt A."/>
            <person name="Yoshinaga Y."/>
            <person name="Zwiers L.-H."/>
            <person name="Turgeon B."/>
            <person name="Goodwin S."/>
            <person name="Spatafora J."/>
            <person name="Crous P."/>
            <person name="Grigoriev I."/>
        </authorList>
    </citation>
    <scope>NUCLEOTIDE SEQUENCE</scope>
    <source>
        <strain evidence="8">CBS 115976</strain>
    </source>
</reference>
<evidence type="ECO:0000259" key="7">
    <source>
        <dbReference type="PROSITE" id="PS50801"/>
    </source>
</evidence>
<feature type="transmembrane region" description="Helical" evidence="6">
    <location>
        <begin position="203"/>
        <end position="223"/>
    </location>
</feature>
<evidence type="ECO:0000256" key="3">
    <source>
        <dbReference type="ARBA" id="ARBA00022989"/>
    </source>
</evidence>
<dbReference type="SUPFAM" id="SSF52091">
    <property type="entry name" value="SpoIIaa-like"/>
    <property type="match status" value="1"/>
</dbReference>
<dbReference type="EMBL" id="MU004247">
    <property type="protein sequence ID" value="KAF2663186.1"/>
    <property type="molecule type" value="Genomic_DNA"/>
</dbReference>
<dbReference type="InterPro" id="IPR001902">
    <property type="entry name" value="SLC26A/SulP_fam"/>
</dbReference>
<dbReference type="InterPro" id="IPR036513">
    <property type="entry name" value="STAS_dom_sf"/>
</dbReference>
<keyword evidence="3 6" id="KW-1133">Transmembrane helix</keyword>
<dbReference type="FunFam" id="3.30.750.24:FF:000024">
    <property type="entry name" value="Sulfate permease 2"/>
    <property type="match status" value="1"/>
</dbReference>
<comment type="subcellular location">
    <subcellularLocation>
        <location evidence="1">Membrane</location>
        <topology evidence="1">Multi-pass membrane protein</topology>
    </subcellularLocation>
</comment>
<name>A0A6A6TUR5_9PEZI</name>
<feature type="transmembrane region" description="Helical" evidence="6">
    <location>
        <begin position="167"/>
        <end position="191"/>
    </location>
</feature>
<dbReference type="InterPro" id="IPR011547">
    <property type="entry name" value="SLC26A/SulP_dom"/>
</dbReference>
<sequence>MASGQSRLHAIVGKLPIIGQKRKDATVQRAQDHWFAENHADGYIDPEPTVVEWMKSVTPTRDDALYYIADTFPCSKWLFSYNLQWLIGDLIAGLTVGAVIIPQGMAYAKLAQLPVEYGLYTSFFGGLCYWVFGSSKDINIGPVAVASIVTGTMLTDLEHEFPDQSKAFLAGSIAMLAGAVVAAIGALRLGWLVDLISLPAVSAFISGSAITITSTQIPVLLGIRGVNTREAAFFVLINTLKKLGTVRIDAAMGIITLTLLYIIKWSCESFSKKRPNLAKKIFFASTLRTVFMLLLCTLISYIINRTHKEHPAFRILGFIPKGFRSVAPPKLSSGAMRAIVGQLPAAVIVLIIEHISIGKSFGRINNYTINPNSELLAIGVANLIGPMVGAFASTGSFSRTAINSKAGSRTPMAGVITAALVLLALYTLTPMFYFVPNAALAAVIIHAIGDLITPPTVLYEYWKISPFDVLVFILGLSITIFNSIEHGIFAMVGFSLAIQLFRIFKAHGSLLGQVKVRDIEHNKKTDDYLDGADSLSSTPRNAFIPLDRHDGSNAAIEIEKPYPGIFIYRFTEGFNYPNANHHLDHMANLILAETRPTTITQFLTPGDRPWNDPAPRVTKKDSDSDIEPDVRPTLKAIILDFSAVNNVDLTSVQALIDTRASLARHAAPDHVQWHFASVSNRWTKRALAAAGFGLPSDIPTLDRNTKPIYSFAELTPLEMEVETVAKGVVGLEIDGDGDKGKTRRLTVTREEDIEMAEIQGDKEGKMVESRREDGVSAEQLGRMAAVYGINRPWFHLDIQAALVSAVATVEGRAGMMERVMSGEV</sequence>
<evidence type="ECO:0000256" key="6">
    <source>
        <dbReference type="SAM" id="Phobius"/>
    </source>
</evidence>
<feature type="transmembrane region" description="Helical" evidence="6">
    <location>
        <begin position="434"/>
        <end position="452"/>
    </location>
</feature>
<evidence type="ECO:0000313" key="8">
    <source>
        <dbReference type="EMBL" id="KAF2663186.1"/>
    </source>
</evidence>
<feature type="transmembrane region" description="Helical" evidence="6">
    <location>
        <begin position="375"/>
        <end position="398"/>
    </location>
</feature>
<evidence type="ECO:0000313" key="9">
    <source>
        <dbReference type="Proteomes" id="UP000799302"/>
    </source>
</evidence>
<evidence type="ECO:0000256" key="1">
    <source>
        <dbReference type="ARBA" id="ARBA00004141"/>
    </source>
</evidence>